<dbReference type="SUPFAM" id="SSF48452">
    <property type="entry name" value="TPR-like"/>
    <property type="match status" value="1"/>
</dbReference>
<dbReference type="Gene3D" id="1.25.40.10">
    <property type="entry name" value="Tetratricopeptide repeat domain"/>
    <property type="match status" value="2"/>
</dbReference>
<dbReference type="PANTHER" id="PTHR45641">
    <property type="entry name" value="TETRATRICOPEPTIDE REPEAT PROTEIN (AFU_ORTHOLOGUE AFUA_6G03870)"/>
    <property type="match status" value="1"/>
</dbReference>
<evidence type="ECO:0000256" key="1">
    <source>
        <dbReference type="ARBA" id="ARBA00022737"/>
    </source>
</evidence>
<evidence type="ECO:0000256" key="2">
    <source>
        <dbReference type="ARBA" id="ARBA00022803"/>
    </source>
</evidence>
<sequence length="233" mass="27236">MIFLFTSLGTLFRIDSCEYNATEDLWHIKLCATDECINLTAEYIEYQKKHMTQSNITLFFGNLLIEMGEYVQAERYFSVILNTLSPNDEEMACIFFYFGRIYRLQGNLYRAMLRIRTIPNEHIDVAGTLINLATIDCSRQNFEQTLIKYQQAKQKFMIVGNYRMVLEEYEVALKLQEGSLPHNHTYITRILHNLAIAHSYQGNIDEAKKYLETCTRNSQSNILVETSLNYDIT</sequence>
<accession>A0A819QJV1</accession>
<comment type="caution">
    <text evidence="3">The sequence shown here is derived from an EMBL/GenBank/DDBJ whole genome shotgun (WGS) entry which is preliminary data.</text>
</comment>
<dbReference type="AlphaFoldDB" id="A0A819QJV1"/>
<evidence type="ECO:0000313" key="3">
    <source>
        <dbReference type="EMBL" id="CAF4026570.1"/>
    </source>
</evidence>
<dbReference type="InterPro" id="IPR011990">
    <property type="entry name" value="TPR-like_helical_dom_sf"/>
</dbReference>
<dbReference type="PANTHER" id="PTHR45641:SF19">
    <property type="entry name" value="NEPHROCYSTIN-3"/>
    <property type="match status" value="1"/>
</dbReference>
<organism evidence="3 4">
    <name type="scientific">Rotaria sordida</name>
    <dbReference type="NCBI Taxonomy" id="392033"/>
    <lineage>
        <taxon>Eukaryota</taxon>
        <taxon>Metazoa</taxon>
        <taxon>Spiralia</taxon>
        <taxon>Gnathifera</taxon>
        <taxon>Rotifera</taxon>
        <taxon>Eurotatoria</taxon>
        <taxon>Bdelloidea</taxon>
        <taxon>Philodinida</taxon>
        <taxon>Philodinidae</taxon>
        <taxon>Rotaria</taxon>
    </lineage>
</organism>
<proteinExistence type="predicted"/>
<dbReference type="Pfam" id="PF13374">
    <property type="entry name" value="TPR_10"/>
    <property type="match status" value="1"/>
</dbReference>
<evidence type="ECO:0008006" key="5">
    <source>
        <dbReference type="Google" id="ProtNLM"/>
    </source>
</evidence>
<reference evidence="3" key="1">
    <citation type="submission" date="2021-02" db="EMBL/GenBank/DDBJ databases">
        <authorList>
            <person name="Nowell W R."/>
        </authorList>
    </citation>
    <scope>NUCLEOTIDE SEQUENCE</scope>
</reference>
<name>A0A819QJV1_9BILA</name>
<keyword evidence="1" id="KW-0677">Repeat</keyword>
<dbReference type="EMBL" id="CAJOBD010005301">
    <property type="protein sequence ID" value="CAF4026570.1"/>
    <property type="molecule type" value="Genomic_DNA"/>
</dbReference>
<evidence type="ECO:0000313" key="4">
    <source>
        <dbReference type="Proteomes" id="UP000663836"/>
    </source>
</evidence>
<dbReference type="Proteomes" id="UP000663836">
    <property type="component" value="Unassembled WGS sequence"/>
</dbReference>
<protein>
    <recommendedName>
        <fullName evidence="5">Tetratricopeptide repeat protein</fullName>
    </recommendedName>
</protein>
<gene>
    <name evidence="3" type="ORF">JBS370_LOCUS27725</name>
</gene>
<keyword evidence="2" id="KW-0802">TPR repeat</keyword>